<keyword evidence="2" id="KW-0813">Transport</keyword>
<comment type="caution">
    <text evidence="9">The sequence shown here is derived from an EMBL/GenBank/DDBJ whole genome shotgun (WGS) entry which is preliminary data.</text>
</comment>
<evidence type="ECO:0000256" key="4">
    <source>
        <dbReference type="ARBA" id="ARBA00022692"/>
    </source>
</evidence>
<feature type="domain" description="ABC transmembrane type-1" evidence="8">
    <location>
        <begin position="1"/>
        <end position="90"/>
    </location>
</feature>
<dbReference type="Gene3D" id="1.10.3720.10">
    <property type="entry name" value="MetI-like"/>
    <property type="match status" value="1"/>
</dbReference>
<gene>
    <name evidence="9" type="ORF">E6K78_02770</name>
</gene>
<evidence type="ECO:0000313" key="9">
    <source>
        <dbReference type="EMBL" id="TMQ68025.1"/>
    </source>
</evidence>
<evidence type="ECO:0000313" key="10">
    <source>
        <dbReference type="Proteomes" id="UP000316609"/>
    </source>
</evidence>
<accession>A0A538TWN1</accession>
<evidence type="ECO:0000256" key="5">
    <source>
        <dbReference type="ARBA" id="ARBA00022989"/>
    </source>
</evidence>
<dbReference type="PROSITE" id="PS50928">
    <property type="entry name" value="ABC_TM1"/>
    <property type="match status" value="1"/>
</dbReference>
<dbReference type="InterPro" id="IPR000515">
    <property type="entry name" value="MetI-like"/>
</dbReference>
<dbReference type="AlphaFoldDB" id="A0A538TWN1"/>
<keyword evidence="5 7" id="KW-1133">Transmembrane helix</keyword>
<evidence type="ECO:0000256" key="3">
    <source>
        <dbReference type="ARBA" id="ARBA00022475"/>
    </source>
</evidence>
<dbReference type="Proteomes" id="UP000316609">
    <property type="component" value="Unassembled WGS sequence"/>
</dbReference>
<evidence type="ECO:0000256" key="2">
    <source>
        <dbReference type="ARBA" id="ARBA00022448"/>
    </source>
</evidence>
<keyword evidence="4 7" id="KW-0812">Transmembrane</keyword>
<keyword evidence="3" id="KW-1003">Cell membrane</keyword>
<evidence type="ECO:0000259" key="8">
    <source>
        <dbReference type="PROSITE" id="PS50928"/>
    </source>
</evidence>
<organism evidence="9 10">
    <name type="scientific">Eiseniibacteriota bacterium</name>
    <dbReference type="NCBI Taxonomy" id="2212470"/>
    <lineage>
        <taxon>Bacteria</taxon>
        <taxon>Candidatus Eiseniibacteriota</taxon>
    </lineage>
</organism>
<feature type="transmembrane region" description="Helical" evidence="7">
    <location>
        <begin position="21"/>
        <end position="46"/>
    </location>
</feature>
<dbReference type="InterPro" id="IPR050901">
    <property type="entry name" value="BP-dep_ABC_trans_perm"/>
</dbReference>
<dbReference type="InterPro" id="IPR035906">
    <property type="entry name" value="MetI-like_sf"/>
</dbReference>
<evidence type="ECO:0000256" key="7">
    <source>
        <dbReference type="SAM" id="Phobius"/>
    </source>
</evidence>
<evidence type="ECO:0000256" key="1">
    <source>
        <dbReference type="ARBA" id="ARBA00004651"/>
    </source>
</evidence>
<comment type="subcellular location">
    <subcellularLocation>
        <location evidence="1">Cell membrane</location>
        <topology evidence="1">Multi-pass membrane protein</topology>
    </subcellularLocation>
</comment>
<dbReference type="GO" id="GO:0055085">
    <property type="term" value="P:transmembrane transport"/>
    <property type="evidence" value="ECO:0007669"/>
    <property type="project" value="InterPro"/>
</dbReference>
<reference evidence="9 10" key="1">
    <citation type="journal article" date="2019" name="Nat. Microbiol.">
        <title>Mediterranean grassland soil C-N compound turnover is dependent on rainfall and depth, and is mediated by genomically divergent microorganisms.</title>
        <authorList>
            <person name="Diamond S."/>
            <person name="Andeer P.F."/>
            <person name="Li Z."/>
            <person name="Crits-Christoph A."/>
            <person name="Burstein D."/>
            <person name="Anantharaman K."/>
            <person name="Lane K.R."/>
            <person name="Thomas B.C."/>
            <person name="Pan C."/>
            <person name="Northen T.R."/>
            <person name="Banfield J.F."/>
        </authorList>
    </citation>
    <scope>NUCLEOTIDE SEQUENCE [LARGE SCALE GENOMIC DNA]</scope>
    <source>
        <strain evidence="9">WS_8</strain>
    </source>
</reference>
<dbReference type="EMBL" id="VBOY01000019">
    <property type="protein sequence ID" value="TMQ68025.1"/>
    <property type="molecule type" value="Genomic_DNA"/>
</dbReference>
<proteinExistence type="predicted"/>
<keyword evidence="6 7" id="KW-0472">Membrane</keyword>
<name>A0A538TWN1_UNCEI</name>
<protein>
    <submittedName>
        <fullName evidence="9">Carbohydrate ABC transporter permease</fullName>
    </submittedName>
</protein>
<feature type="transmembrane region" description="Helical" evidence="7">
    <location>
        <begin position="66"/>
        <end position="90"/>
    </location>
</feature>
<dbReference type="PANTHER" id="PTHR32243:SF18">
    <property type="entry name" value="INNER MEMBRANE ABC TRANSPORTER PERMEASE PROTEIN YCJP"/>
    <property type="match status" value="1"/>
</dbReference>
<dbReference type="GO" id="GO:0005886">
    <property type="term" value="C:plasma membrane"/>
    <property type="evidence" value="ECO:0007669"/>
    <property type="project" value="UniProtKB-SubCell"/>
</dbReference>
<evidence type="ECO:0000256" key="6">
    <source>
        <dbReference type="ARBA" id="ARBA00023136"/>
    </source>
</evidence>
<sequence>MIDGYSRLSVILRVAPRLIVPGILTVVVFTITLVMQEFVYALTFISSVDRMTVSLGVPIALVRGDVYHWGALMAAALLTSIPLAILYNLFIDRFITTFTTGAVKG</sequence>
<dbReference type="PANTHER" id="PTHR32243">
    <property type="entry name" value="MALTOSE TRANSPORT SYSTEM PERMEASE-RELATED"/>
    <property type="match status" value="1"/>
</dbReference>
<dbReference type="SUPFAM" id="SSF161098">
    <property type="entry name" value="MetI-like"/>
    <property type="match status" value="1"/>
</dbReference>